<feature type="domain" description="K Homology" evidence="4">
    <location>
        <begin position="130"/>
        <end position="203"/>
    </location>
</feature>
<evidence type="ECO:0000256" key="1">
    <source>
        <dbReference type="ARBA" id="ARBA00022737"/>
    </source>
</evidence>
<feature type="compositionally biased region" description="Low complexity" evidence="3">
    <location>
        <begin position="600"/>
        <end position="630"/>
    </location>
</feature>
<dbReference type="PANTHER" id="PTHR10288">
    <property type="entry name" value="KH DOMAIN CONTAINING RNA BINDING PROTEIN"/>
    <property type="match status" value="1"/>
</dbReference>
<dbReference type="GO" id="GO:0003723">
    <property type="term" value="F:RNA binding"/>
    <property type="evidence" value="ECO:0007669"/>
    <property type="project" value="UniProtKB-UniRule"/>
</dbReference>
<evidence type="ECO:0000313" key="5">
    <source>
        <dbReference type="EMBL" id="CAH1451687.1"/>
    </source>
</evidence>
<feature type="compositionally biased region" description="Low complexity" evidence="3">
    <location>
        <begin position="436"/>
        <end position="449"/>
    </location>
</feature>
<dbReference type="InterPro" id="IPR004087">
    <property type="entry name" value="KH_dom"/>
</dbReference>
<dbReference type="SUPFAM" id="SSF54791">
    <property type="entry name" value="Eukaryotic type KH-domain (KH-domain type I)"/>
    <property type="match status" value="2"/>
</dbReference>
<keyword evidence="1" id="KW-0677">Repeat</keyword>
<accession>A0AAU9PMQ0</accession>
<evidence type="ECO:0000256" key="2">
    <source>
        <dbReference type="PROSITE-ProRule" id="PRU00117"/>
    </source>
</evidence>
<feature type="compositionally biased region" description="Low complexity" evidence="3">
    <location>
        <begin position="561"/>
        <end position="573"/>
    </location>
</feature>
<feature type="compositionally biased region" description="Low complexity" evidence="3">
    <location>
        <begin position="499"/>
        <end position="509"/>
    </location>
</feature>
<keyword evidence="6" id="KW-1185">Reference proteome</keyword>
<dbReference type="InterPro" id="IPR004088">
    <property type="entry name" value="KH_dom_type_1"/>
</dbReference>
<feature type="compositionally biased region" description="Gly residues" evidence="3">
    <location>
        <begin position="424"/>
        <end position="435"/>
    </location>
</feature>
<gene>
    <name evidence="5" type="ORF">LVIROSA_LOCUS37030</name>
</gene>
<keyword evidence="2" id="KW-0694">RNA-binding</keyword>
<dbReference type="CDD" id="cd00105">
    <property type="entry name" value="KH-I"/>
    <property type="match status" value="1"/>
</dbReference>
<dbReference type="Gene3D" id="3.30.1370.10">
    <property type="entry name" value="K Homology domain, type 1"/>
    <property type="match status" value="2"/>
</dbReference>
<feature type="region of interest" description="Disordered" evidence="3">
    <location>
        <begin position="297"/>
        <end position="573"/>
    </location>
</feature>
<dbReference type="Pfam" id="PF00013">
    <property type="entry name" value="KH_1"/>
    <property type="match status" value="2"/>
</dbReference>
<dbReference type="Proteomes" id="UP001157418">
    <property type="component" value="Unassembled WGS sequence"/>
</dbReference>
<sequence>MAEEAQYSSGADYATTKRKYDDSTTPPPPSSTRRATGFSAPIIPSQSPDSAPAYNSVPPPVDEIELAKQRAQEIAARLFSSAEAKRPKFDNGGGGGGYDSNDSKGFSSGPPDYGQKPYSTTAVSSAYGYGNPSKKIDIPNGRVGVIIGKGGETIKYLQLQSGAKIQVTRDMDSDPHSLTRTVELTGTSESIAKAEQLIKDVLAEAESGGSGIVSRRMPGESGGAEQFVMKVPNNKVGLIIGKGGETIKNMQASTGARIQVIPLHPPPGDTSTERTVQIDGSSEQIEAAKQLVNEVISENRPRNSMGSGGGGYSQQGYQARPQTNTWAPPAPQMPQQGYGYMQPGAYPGQPAQYSQPQYGGYPRSGGYAAGWDQSGQQTAPGAAAAGAGSGYDYYNQQQAPQTQPPGGTVAAADGSGYGYSQQGQGYGQDGYGGYSQSGYAQGYDQQGYGNPTAGYNETSDGQTGQTASYGGQGDTTAAQAPPPASGAQSGYVQPPPPAAASYGSYGAQPPSGYGGYGQKPPVTPPAYGQPPPQQSPNAAPQGGGYAQPAPYSGYGQADASGQRPPYGGAAAGYGQAAYGQQPAAAAYGGSYGGGYPQQPPAYAGDAAAPATQASQGSSGGAVAKASPQQS</sequence>
<dbReference type="InterPro" id="IPR036612">
    <property type="entry name" value="KH_dom_type_1_sf"/>
</dbReference>
<feature type="compositionally biased region" description="Low complexity" evidence="3">
    <location>
        <begin position="373"/>
        <end position="386"/>
    </location>
</feature>
<dbReference type="FunFam" id="3.30.1370.10:FF:000093">
    <property type="entry name" value="KH domain-containing protein"/>
    <property type="match status" value="1"/>
</dbReference>
<feature type="compositionally biased region" description="Pro residues" evidence="3">
    <location>
        <begin position="521"/>
        <end position="534"/>
    </location>
</feature>
<proteinExistence type="predicted"/>
<evidence type="ECO:0000313" key="6">
    <source>
        <dbReference type="Proteomes" id="UP001157418"/>
    </source>
</evidence>
<dbReference type="EMBL" id="CAKMRJ010005745">
    <property type="protein sequence ID" value="CAH1451687.1"/>
    <property type="molecule type" value="Genomic_DNA"/>
</dbReference>
<feature type="region of interest" description="Disordered" evidence="3">
    <location>
        <begin position="1"/>
        <end position="117"/>
    </location>
</feature>
<reference evidence="5 6" key="1">
    <citation type="submission" date="2022-01" db="EMBL/GenBank/DDBJ databases">
        <authorList>
            <person name="Xiong W."/>
            <person name="Schranz E."/>
        </authorList>
    </citation>
    <scope>NUCLEOTIDE SEQUENCE [LARGE SCALE GENOMIC DNA]</scope>
</reference>
<feature type="domain" description="K Homology" evidence="4">
    <location>
        <begin position="223"/>
        <end position="297"/>
    </location>
</feature>
<name>A0AAU9PMQ0_9ASTR</name>
<protein>
    <recommendedName>
        <fullName evidence="4">K Homology domain-containing protein</fullName>
    </recommendedName>
</protein>
<feature type="compositionally biased region" description="Low complexity" evidence="3">
    <location>
        <begin position="396"/>
        <end position="423"/>
    </location>
</feature>
<evidence type="ECO:0000259" key="4">
    <source>
        <dbReference type="SMART" id="SM00322"/>
    </source>
</evidence>
<dbReference type="PROSITE" id="PS50084">
    <property type="entry name" value="KH_TYPE_1"/>
    <property type="match status" value="2"/>
</dbReference>
<organism evidence="5 6">
    <name type="scientific">Lactuca virosa</name>
    <dbReference type="NCBI Taxonomy" id="75947"/>
    <lineage>
        <taxon>Eukaryota</taxon>
        <taxon>Viridiplantae</taxon>
        <taxon>Streptophyta</taxon>
        <taxon>Embryophyta</taxon>
        <taxon>Tracheophyta</taxon>
        <taxon>Spermatophyta</taxon>
        <taxon>Magnoliopsida</taxon>
        <taxon>eudicotyledons</taxon>
        <taxon>Gunneridae</taxon>
        <taxon>Pentapetalae</taxon>
        <taxon>asterids</taxon>
        <taxon>campanulids</taxon>
        <taxon>Asterales</taxon>
        <taxon>Asteraceae</taxon>
        <taxon>Cichorioideae</taxon>
        <taxon>Cichorieae</taxon>
        <taxon>Lactucinae</taxon>
        <taxon>Lactuca</taxon>
    </lineage>
</organism>
<comment type="caution">
    <text evidence="5">The sequence shown here is derived from an EMBL/GenBank/DDBJ whole genome shotgun (WGS) entry which is preliminary data.</text>
</comment>
<dbReference type="SMART" id="SM00322">
    <property type="entry name" value="KH"/>
    <property type="match status" value="2"/>
</dbReference>
<feature type="compositionally biased region" description="Low complexity" evidence="3">
    <location>
        <begin position="535"/>
        <end position="551"/>
    </location>
</feature>
<dbReference type="AlphaFoldDB" id="A0AAU9PMQ0"/>
<evidence type="ECO:0000256" key="3">
    <source>
        <dbReference type="SAM" id="MobiDB-lite"/>
    </source>
</evidence>
<feature type="region of interest" description="Disordered" evidence="3">
    <location>
        <begin position="585"/>
        <end position="630"/>
    </location>
</feature>
<feature type="compositionally biased region" description="Polar residues" evidence="3">
    <location>
        <begin position="453"/>
        <end position="469"/>
    </location>
</feature>